<comment type="catalytic activity">
    <reaction evidence="7">
        <text>propanoate + ATP + CoA = propanoyl-CoA + AMP + diphosphate</text>
        <dbReference type="Rhea" id="RHEA:20373"/>
        <dbReference type="ChEBI" id="CHEBI:17272"/>
        <dbReference type="ChEBI" id="CHEBI:30616"/>
        <dbReference type="ChEBI" id="CHEBI:33019"/>
        <dbReference type="ChEBI" id="CHEBI:57287"/>
        <dbReference type="ChEBI" id="CHEBI:57392"/>
        <dbReference type="ChEBI" id="CHEBI:456215"/>
        <dbReference type="EC" id="6.2.1.17"/>
    </reaction>
    <physiologicalReaction direction="left-to-right" evidence="7">
        <dbReference type="Rhea" id="RHEA:20374"/>
    </physiologicalReaction>
</comment>
<comment type="catalytic activity">
    <reaction evidence="1">
        <text>acetate + ATP + CoA = acetyl-CoA + AMP + diphosphate</text>
        <dbReference type="Rhea" id="RHEA:23176"/>
        <dbReference type="ChEBI" id="CHEBI:30089"/>
        <dbReference type="ChEBI" id="CHEBI:30616"/>
        <dbReference type="ChEBI" id="CHEBI:33019"/>
        <dbReference type="ChEBI" id="CHEBI:57287"/>
        <dbReference type="ChEBI" id="CHEBI:57288"/>
        <dbReference type="ChEBI" id="CHEBI:456215"/>
        <dbReference type="EC" id="6.2.1.1"/>
    </reaction>
    <physiologicalReaction direction="left-to-right" evidence="1">
        <dbReference type="Rhea" id="RHEA:23177"/>
    </physiologicalReaction>
</comment>
<dbReference type="InterPro" id="IPR045851">
    <property type="entry name" value="AMP-bd_C_sf"/>
</dbReference>
<dbReference type="SUPFAM" id="SSF56801">
    <property type="entry name" value="Acetyl-CoA synthetase-like"/>
    <property type="match status" value="1"/>
</dbReference>
<dbReference type="Pfam" id="PF13193">
    <property type="entry name" value="AMP-binding_C"/>
    <property type="match status" value="1"/>
</dbReference>
<evidence type="ECO:0000256" key="1">
    <source>
        <dbReference type="ARBA" id="ARBA00001884"/>
    </source>
</evidence>
<gene>
    <name evidence="12" type="ORF">OKIOD_LOCUS14412</name>
</gene>
<feature type="domain" description="AMP-dependent synthetase/ligase" evidence="9">
    <location>
        <begin position="83"/>
        <end position="478"/>
    </location>
</feature>
<feature type="domain" description="Acetyl-coenzyme A synthetase N-terminal" evidence="11">
    <location>
        <begin position="25"/>
        <end position="80"/>
    </location>
</feature>
<comment type="similarity">
    <text evidence="2 8">Belongs to the ATP-dependent AMP-binding enzyme family.</text>
</comment>
<organism evidence="12 13">
    <name type="scientific">Oikopleura dioica</name>
    <name type="common">Tunicate</name>
    <dbReference type="NCBI Taxonomy" id="34765"/>
    <lineage>
        <taxon>Eukaryota</taxon>
        <taxon>Metazoa</taxon>
        <taxon>Chordata</taxon>
        <taxon>Tunicata</taxon>
        <taxon>Appendicularia</taxon>
        <taxon>Copelata</taxon>
        <taxon>Oikopleuridae</taxon>
        <taxon>Oikopleura</taxon>
    </lineage>
</organism>
<protein>
    <recommendedName>
        <fullName evidence="8">Acetyl-coenzyme A synthetase</fullName>
        <ecNumber evidence="8">6.2.1.1</ecNumber>
    </recommendedName>
</protein>
<dbReference type="Proteomes" id="UP001158576">
    <property type="component" value="Chromosome 2"/>
</dbReference>
<evidence type="ECO:0000259" key="10">
    <source>
        <dbReference type="Pfam" id="PF13193"/>
    </source>
</evidence>
<dbReference type="CDD" id="cd05966">
    <property type="entry name" value="ACS"/>
    <property type="match status" value="1"/>
</dbReference>
<evidence type="ECO:0000259" key="11">
    <source>
        <dbReference type="Pfam" id="PF16177"/>
    </source>
</evidence>
<evidence type="ECO:0000256" key="5">
    <source>
        <dbReference type="ARBA" id="ARBA00022840"/>
    </source>
</evidence>
<name>A0ABN7T2P8_OIKDI</name>
<feature type="domain" description="AMP-binding enzyme C-terminal" evidence="10">
    <location>
        <begin position="534"/>
        <end position="613"/>
    </location>
</feature>
<dbReference type="PANTHER" id="PTHR24095">
    <property type="entry name" value="ACETYL-COENZYME A SYNTHETASE"/>
    <property type="match status" value="1"/>
</dbReference>
<dbReference type="NCBIfam" id="NF001208">
    <property type="entry name" value="PRK00174.1"/>
    <property type="match status" value="1"/>
</dbReference>
<evidence type="ECO:0000256" key="8">
    <source>
        <dbReference type="RuleBase" id="RU361147"/>
    </source>
</evidence>
<dbReference type="Pfam" id="PF00501">
    <property type="entry name" value="AMP-binding"/>
    <property type="match status" value="1"/>
</dbReference>
<dbReference type="PROSITE" id="PS00455">
    <property type="entry name" value="AMP_BINDING"/>
    <property type="match status" value="1"/>
</dbReference>
<dbReference type="Pfam" id="PF16177">
    <property type="entry name" value="ACAS_N"/>
    <property type="match status" value="1"/>
</dbReference>
<dbReference type="InterPro" id="IPR025110">
    <property type="entry name" value="AMP-bd_C"/>
</dbReference>
<evidence type="ECO:0000259" key="9">
    <source>
        <dbReference type="Pfam" id="PF00501"/>
    </source>
</evidence>
<keyword evidence="6" id="KW-0443">Lipid metabolism</keyword>
<dbReference type="PANTHER" id="PTHR24095:SF14">
    <property type="entry name" value="ACETYL-COENZYME A SYNTHETASE 1"/>
    <property type="match status" value="1"/>
</dbReference>
<evidence type="ECO:0000256" key="4">
    <source>
        <dbReference type="ARBA" id="ARBA00022741"/>
    </source>
</evidence>
<dbReference type="InterPro" id="IPR042099">
    <property type="entry name" value="ANL_N_sf"/>
</dbReference>
<keyword evidence="5 8" id="KW-0067">ATP-binding</keyword>
<dbReference type="InterPro" id="IPR020845">
    <property type="entry name" value="AMP-binding_CS"/>
</dbReference>
<evidence type="ECO:0000313" key="13">
    <source>
        <dbReference type="Proteomes" id="UP001158576"/>
    </source>
</evidence>
<keyword evidence="4 8" id="KW-0547">Nucleotide-binding</keyword>
<dbReference type="EMBL" id="OU015567">
    <property type="protein sequence ID" value="CAG5111327.1"/>
    <property type="molecule type" value="Genomic_DNA"/>
</dbReference>
<evidence type="ECO:0000313" key="12">
    <source>
        <dbReference type="EMBL" id="CAG5111327.1"/>
    </source>
</evidence>
<dbReference type="Gene3D" id="3.30.300.30">
    <property type="match status" value="1"/>
</dbReference>
<dbReference type="EC" id="6.2.1.1" evidence="8"/>
<evidence type="ECO:0000256" key="2">
    <source>
        <dbReference type="ARBA" id="ARBA00006432"/>
    </source>
</evidence>
<evidence type="ECO:0000256" key="3">
    <source>
        <dbReference type="ARBA" id="ARBA00022598"/>
    </source>
</evidence>
<sequence>MSDRRPSSGFSTKFEEFQGEFDSHEALYKYSIGQTDEFWGRCAMSRLSWTQPPKTINASDVNSGEIKWFQDGKLNVCYNCVDRHLPNHADKPALIWERDDSSKSRKVSYRELHEYICKFANVLKAHGVQKGDRVAIYLPVGLQGAAAMLACARIGAVHSVIFTGFSAEALAHRIDDADCKLLLAQDYTDRGGKTINLKQIVIDAANKSQSLRKTLVYSEAGNRDGWLESFEDLSSQIDAASSDCQIVEVSAEDPLFLLYTSGSTGKPKGLVHTSAGYLLYAQMTVKHVFDFEPSDIFACVADIGWITGHTYVVYGPLANGGTTLCFDSHPLYPNAGRYWETVARYHVTQFYGAPTAYRMLLRLGNEFVKSHDLSSLRVIGSVGEPINVAAWTWLHQVVGNGKCDIVDTWWQTETGGNLLTPRPSNQGAEIKPGMAMRQFYGIEVAICDPGTGKEIAWESGKKIEGALCFKKPWPGMARTIYGNHKRFLETYYNPYPGMYFSGDGAVRDEDGYVTITGRMDDVINISGHRLGTAEIEDVLNSHESVSETAVIGIPHEIKGESAVAFSILKDQVDLKQENVRSELIQLVRGRLAKFAAPEKIYFVNGLPKTRSGKIMRRILRKISAGQIDEIGDVTTLADPPVVQHIIEKVVGAKPANGHSLNGNGAA</sequence>
<evidence type="ECO:0000256" key="6">
    <source>
        <dbReference type="ARBA" id="ARBA00023098"/>
    </source>
</evidence>
<dbReference type="Gene3D" id="3.40.50.12780">
    <property type="entry name" value="N-terminal domain of ligase-like"/>
    <property type="match status" value="1"/>
</dbReference>
<reference evidence="12 13" key="1">
    <citation type="submission" date="2021-04" db="EMBL/GenBank/DDBJ databases">
        <authorList>
            <person name="Bliznina A."/>
        </authorList>
    </citation>
    <scope>NUCLEOTIDE SEQUENCE [LARGE SCALE GENOMIC DNA]</scope>
</reference>
<dbReference type="NCBIfam" id="TIGR02188">
    <property type="entry name" value="Ac_CoA_lig_AcsA"/>
    <property type="match status" value="1"/>
</dbReference>
<dbReference type="InterPro" id="IPR011904">
    <property type="entry name" value="Ac_CoA_lig"/>
</dbReference>
<proteinExistence type="inferred from homology"/>
<dbReference type="InterPro" id="IPR000873">
    <property type="entry name" value="AMP-dep_synth/lig_dom"/>
</dbReference>
<keyword evidence="3 8" id="KW-0436">Ligase</keyword>
<accession>A0ABN7T2P8</accession>
<dbReference type="InterPro" id="IPR032387">
    <property type="entry name" value="ACAS_N"/>
</dbReference>
<evidence type="ECO:0000256" key="7">
    <source>
        <dbReference type="ARBA" id="ARBA00049004"/>
    </source>
</evidence>
<keyword evidence="13" id="KW-1185">Reference proteome</keyword>